<organism evidence="11 12">
    <name type="scientific">Halalkalibacter alkalisediminis</name>
    <dbReference type="NCBI Taxonomy" id="935616"/>
    <lineage>
        <taxon>Bacteria</taxon>
        <taxon>Bacillati</taxon>
        <taxon>Bacillota</taxon>
        <taxon>Bacilli</taxon>
        <taxon>Bacillales</taxon>
        <taxon>Bacillaceae</taxon>
        <taxon>Halalkalibacter</taxon>
    </lineage>
</organism>
<keyword evidence="2" id="KW-0240">DNA-directed RNA polymerase</keyword>
<dbReference type="EMBL" id="JBHLTR010000013">
    <property type="protein sequence ID" value="MFC0559356.1"/>
    <property type="molecule type" value="Genomic_DNA"/>
</dbReference>
<dbReference type="InterPro" id="IPR007634">
    <property type="entry name" value="RNA_pol_sigma_54_DNA-bd"/>
</dbReference>
<comment type="caution">
    <text evidence="11">The sequence shown here is derived from an EMBL/GenBank/DDBJ whole genome shotgun (WGS) entry which is preliminary data.</text>
</comment>
<evidence type="ECO:0000256" key="8">
    <source>
        <dbReference type="ARBA" id="ARBA00023163"/>
    </source>
</evidence>
<sequence length="438" mass="50449">MQFGLYQQQTTSLVMTQELRQAIHLLQFSAVELTSFINDQALDNPLLDVKEPPKTEDFSYSTYTRANTEDHPSPIDYAHVTRANLSDHLLLQVQELRLTDKQKKDFTYLIYSLREDGYLARPLEELCEELGIDMEEGEDLLFTLQSFDPAGVGARDLQECLLLQLERLENRNFLAEQVLTHFMESFAKRKWKEISLELSVSLAEIQEVNDLIQTLDPQPGTQYMSEPVQFVKPELRIVPYEGDLLVHLEDDLIPNVGLNRHYEELLKNEADFEATQYAKQKIQQVQWLMKSIQQRKQTIVKVGEAIARHQKDYFLNKNGALKPLTLKEIADEIDVHESTVSRATTNKYADTPRGVIELKSLFSSSVQNGYGESTSSRSIKDWMKELIASENKQKPLSDAKIVSWLQTEKDTTVSRRAIAKYRDELGIPSSSKRKRFEK</sequence>
<keyword evidence="8" id="KW-0804">Transcription</keyword>
<protein>
    <submittedName>
        <fullName evidence="11">RNA polymerase factor sigma-54</fullName>
    </submittedName>
</protein>
<proteinExistence type="inferred from homology"/>
<dbReference type="PIRSF" id="PIRSF000774">
    <property type="entry name" value="RpoN"/>
    <property type="match status" value="1"/>
</dbReference>
<dbReference type="InterPro" id="IPR038709">
    <property type="entry name" value="RpoN_core-bd_sf"/>
</dbReference>
<evidence type="ECO:0000256" key="4">
    <source>
        <dbReference type="ARBA" id="ARBA00022695"/>
    </source>
</evidence>
<keyword evidence="7" id="KW-0238">DNA-binding</keyword>
<dbReference type="InterPro" id="IPR007046">
    <property type="entry name" value="RNA_pol_sigma_54_core-bd"/>
</dbReference>
<evidence type="ECO:0000256" key="5">
    <source>
        <dbReference type="ARBA" id="ARBA00023015"/>
    </source>
</evidence>
<dbReference type="PRINTS" id="PR00045">
    <property type="entry name" value="SIGMA54FCT"/>
</dbReference>
<dbReference type="PANTHER" id="PTHR32248:SF4">
    <property type="entry name" value="RNA POLYMERASE SIGMA-54 FACTOR"/>
    <property type="match status" value="1"/>
</dbReference>
<dbReference type="Pfam" id="PF04552">
    <property type="entry name" value="Sigma54_DBD"/>
    <property type="match status" value="1"/>
</dbReference>
<dbReference type="Gene3D" id="1.10.10.1330">
    <property type="entry name" value="RNA polymerase sigma-54 factor, core-binding domain"/>
    <property type="match status" value="1"/>
</dbReference>
<dbReference type="Gene3D" id="1.10.10.60">
    <property type="entry name" value="Homeodomain-like"/>
    <property type="match status" value="1"/>
</dbReference>
<keyword evidence="12" id="KW-1185">Reference proteome</keyword>
<evidence type="ECO:0000256" key="3">
    <source>
        <dbReference type="ARBA" id="ARBA00022679"/>
    </source>
</evidence>
<evidence type="ECO:0000259" key="9">
    <source>
        <dbReference type="Pfam" id="PF04552"/>
    </source>
</evidence>
<gene>
    <name evidence="11" type="primary">rpoN</name>
    <name evidence="11" type="ORF">ACFFH4_09880</name>
</gene>
<dbReference type="PANTHER" id="PTHR32248">
    <property type="entry name" value="RNA POLYMERASE SIGMA-54 FACTOR"/>
    <property type="match status" value="1"/>
</dbReference>
<evidence type="ECO:0000313" key="11">
    <source>
        <dbReference type="EMBL" id="MFC0559356.1"/>
    </source>
</evidence>
<dbReference type="InterPro" id="IPR000394">
    <property type="entry name" value="RNA_pol_sigma_54"/>
</dbReference>
<keyword evidence="5" id="KW-0805">Transcription regulation</keyword>
<dbReference type="Proteomes" id="UP001589833">
    <property type="component" value="Unassembled WGS sequence"/>
</dbReference>
<evidence type="ECO:0000256" key="7">
    <source>
        <dbReference type="ARBA" id="ARBA00023125"/>
    </source>
</evidence>
<keyword evidence="3" id="KW-0808">Transferase</keyword>
<reference evidence="11 12" key="1">
    <citation type="submission" date="2024-09" db="EMBL/GenBank/DDBJ databases">
        <authorList>
            <person name="Sun Q."/>
            <person name="Mori K."/>
        </authorList>
    </citation>
    <scope>NUCLEOTIDE SEQUENCE [LARGE SCALE GENOMIC DNA]</scope>
    <source>
        <strain evidence="11 12">NCAIM B.02301</strain>
    </source>
</reference>
<dbReference type="Pfam" id="PF00309">
    <property type="entry name" value="Sigma54_AID"/>
    <property type="match status" value="1"/>
</dbReference>
<name>A0ABV6NFD3_9BACI</name>
<feature type="domain" description="RNA polymerase sigma factor 54 DNA-binding" evidence="9">
    <location>
        <begin position="276"/>
        <end position="435"/>
    </location>
</feature>
<evidence type="ECO:0000256" key="6">
    <source>
        <dbReference type="ARBA" id="ARBA00023082"/>
    </source>
</evidence>
<comment type="similarity">
    <text evidence="1">Belongs to the sigma-54 factor family.</text>
</comment>
<dbReference type="NCBIfam" id="TIGR02395">
    <property type="entry name" value="rpoN_sigma"/>
    <property type="match status" value="1"/>
</dbReference>
<keyword evidence="4" id="KW-0548">Nucleotidyltransferase</keyword>
<dbReference type="PROSITE" id="PS00717">
    <property type="entry name" value="SIGMA54_1"/>
    <property type="match status" value="1"/>
</dbReference>
<evidence type="ECO:0000313" key="12">
    <source>
        <dbReference type="Proteomes" id="UP001589833"/>
    </source>
</evidence>
<evidence type="ECO:0000256" key="1">
    <source>
        <dbReference type="ARBA" id="ARBA00008798"/>
    </source>
</evidence>
<dbReference type="RefSeq" id="WP_273841755.1">
    <property type="nucleotide sequence ID" value="NZ_JAQQWT010000004.1"/>
</dbReference>
<evidence type="ECO:0000259" key="10">
    <source>
        <dbReference type="Pfam" id="PF04963"/>
    </source>
</evidence>
<feature type="domain" description="RNA polymerase sigma factor 54 core-binding" evidence="10">
    <location>
        <begin position="81"/>
        <end position="262"/>
    </location>
</feature>
<keyword evidence="6" id="KW-0731">Sigma factor</keyword>
<dbReference type="PROSITE" id="PS50044">
    <property type="entry name" value="SIGMA54_3"/>
    <property type="match status" value="1"/>
</dbReference>
<dbReference type="Pfam" id="PF04963">
    <property type="entry name" value="Sigma54_CBD"/>
    <property type="match status" value="1"/>
</dbReference>
<accession>A0ABV6NFD3</accession>
<evidence type="ECO:0000256" key="2">
    <source>
        <dbReference type="ARBA" id="ARBA00022478"/>
    </source>
</evidence>